<keyword evidence="3" id="KW-1185">Reference proteome</keyword>
<dbReference type="EMBL" id="BAABRO010000002">
    <property type="protein sequence ID" value="GAA5506058.1"/>
    <property type="molecule type" value="Genomic_DNA"/>
</dbReference>
<evidence type="ECO:0000313" key="3">
    <source>
        <dbReference type="Proteomes" id="UP001416858"/>
    </source>
</evidence>
<feature type="region of interest" description="Disordered" evidence="1">
    <location>
        <begin position="50"/>
        <end position="69"/>
    </location>
</feature>
<name>A0ABP9VPF2_9BACT</name>
<evidence type="ECO:0008006" key="4">
    <source>
        <dbReference type="Google" id="ProtNLM"/>
    </source>
</evidence>
<evidence type="ECO:0000313" key="2">
    <source>
        <dbReference type="EMBL" id="GAA5506058.1"/>
    </source>
</evidence>
<evidence type="ECO:0000256" key="1">
    <source>
        <dbReference type="SAM" id="MobiDB-lite"/>
    </source>
</evidence>
<accession>A0ABP9VPF2</accession>
<organism evidence="2 3">
    <name type="scientific">Novipirellula caenicola</name>
    <dbReference type="NCBI Taxonomy" id="1536901"/>
    <lineage>
        <taxon>Bacteria</taxon>
        <taxon>Pseudomonadati</taxon>
        <taxon>Planctomycetota</taxon>
        <taxon>Planctomycetia</taxon>
        <taxon>Pirellulales</taxon>
        <taxon>Pirellulaceae</taxon>
        <taxon>Novipirellula</taxon>
    </lineage>
</organism>
<feature type="compositionally biased region" description="Polar residues" evidence="1">
    <location>
        <begin position="51"/>
        <end position="69"/>
    </location>
</feature>
<protein>
    <recommendedName>
        <fullName evidence="4">Transposase</fullName>
    </recommendedName>
</protein>
<gene>
    <name evidence="2" type="ORF">Rcae01_01508</name>
</gene>
<dbReference type="Proteomes" id="UP001416858">
    <property type="component" value="Unassembled WGS sequence"/>
</dbReference>
<reference evidence="2 3" key="1">
    <citation type="submission" date="2024-02" db="EMBL/GenBank/DDBJ databases">
        <title>Rhodopirellula caenicola NBRC 110016.</title>
        <authorList>
            <person name="Ichikawa N."/>
            <person name="Katano-Makiyama Y."/>
            <person name="Hidaka K."/>
        </authorList>
    </citation>
    <scope>NUCLEOTIDE SEQUENCE [LARGE SCALE GENOMIC DNA]</scope>
    <source>
        <strain evidence="2 3">NBRC 110016</strain>
    </source>
</reference>
<comment type="caution">
    <text evidence="2">The sequence shown here is derived from an EMBL/GenBank/DDBJ whole genome shotgun (WGS) entry which is preliminary data.</text>
</comment>
<sequence length="69" mass="8078">MPNAIYFSSDAAQAARLRRVKCSIFNGRLAPHRYKKHPVWDESRWHWPQAVPQSQAKRPNETEGLTSFR</sequence>
<proteinExistence type="predicted"/>